<comment type="caution">
    <text evidence="1">The sequence shown here is derived from an EMBL/GenBank/DDBJ whole genome shotgun (WGS) entry which is preliminary data.</text>
</comment>
<gene>
    <name evidence="1" type="ORF">Syun_005812</name>
</gene>
<sequence length="63" mass="7406">MINEISLQKKKKKTSLLAVYITYLTGNSKSRSHRFLYSRKEIRTNGFSLKKRTNGNGDLFFFE</sequence>
<dbReference type="EMBL" id="JBBNAF010000003">
    <property type="protein sequence ID" value="KAK9159471.1"/>
    <property type="molecule type" value="Genomic_DNA"/>
</dbReference>
<dbReference type="AlphaFoldDB" id="A0AAP0KVG1"/>
<organism evidence="1 2">
    <name type="scientific">Stephania yunnanensis</name>
    <dbReference type="NCBI Taxonomy" id="152371"/>
    <lineage>
        <taxon>Eukaryota</taxon>
        <taxon>Viridiplantae</taxon>
        <taxon>Streptophyta</taxon>
        <taxon>Embryophyta</taxon>
        <taxon>Tracheophyta</taxon>
        <taxon>Spermatophyta</taxon>
        <taxon>Magnoliopsida</taxon>
        <taxon>Ranunculales</taxon>
        <taxon>Menispermaceae</taxon>
        <taxon>Menispermoideae</taxon>
        <taxon>Cissampelideae</taxon>
        <taxon>Stephania</taxon>
    </lineage>
</organism>
<evidence type="ECO:0000313" key="1">
    <source>
        <dbReference type="EMBL" id="KAK9159471.1"/>
    </source>
</evidence>
<dbReference type="Proteomes" id="UP001420932">
    <property type="component" value="Unassembled WGS sequence"/>
</dbReference>
<proteinExistence type="predicted"/>
<evidence type="ECO:0000313" key="2">
    <source>
        <dbReference type="Proteomes" id="UP001420932"/>
    </source>
</evidence>
<name>A0AAP0KVG1_9MAGN</name>
<keyword evidence="2" id="KW-1185">Reference proteome</keyword>
<reference evidence="1 2" key="1">
    <citation type="submission" date="2024-01" db="EMBL/GenBank/DDBJ databases">
        <title>Genome assemblies of Stephania.</title>
        <authorList>
            <person name="Yang L."/>
        </authorList>
    </citation>
    <scope>NUCLEOTIDE SEQUENCE [LARGE SCALE GENOMIC DNA]</scope>
    <source>
        <strain evidence="1">YNDBR</strain>
        <tissue evidence="1">Leaf</tissue>
    </source>
</reference>
<accession>A0AAP0KVG1</accession>
<protein>
    <submittedName>
        <fullName evidence="1">Uncharacterized protein</fullName>
    </submittedName>
</protein>